<sequence length="43" mass="4609">MNHKTPPPSVYQAPLVQDAGNVTAVTLGPNTFDSSDESEYKDS</sequence>
<dbReference type="Proteomes" id="UP000198609">
    <property type="component" value="Unassembled WGS sequence"/>
</dbReference>
<name>A0A1H4ICF1_STRMJ</name>
<reference evidence="2" key="1">
    <citation type="submission" date="2016-10" db="EMBL/GenBank/DDBJ databases">
        <authorList>
            <person name="Varghese N."/>
            <person name="Submissions S."/>
        </authorList>
    </citation>
    <scope>NUCLEOTIDE SEQUENCE [LARGE SCALE GENOMIC DNA]</scope>
    <source>
        <strain evidence="2">DSM 40318</strain>
    </source>
</reference>
<gene>
    <name evidence="1" type="ORF">SAMN04490356_0502</name>
</gene>
<protein>
    <submittedName>
        <fullName evidence="1">Uncharacterized protein</fullName>
    </submittedName>
</protein>
<dbReference type="EMBL" id="FNST01000001">
    <property type="protein sequence ID" value="SEB31747.1"/>
    <property type="molecule type" value="Genomic_DNA"/>
</dbReference>
<proteinExistence type="predicted"/>
<keyword evidence="2" id="KW-1185">Reference proteome</keyword>
<evidence type="ECO:0000313" key="2">
    <source>
        <dbReference type="Proteomes" id="UP000198609"/>
    </source>
</evidence>
<organism evidence="1 2">
    <name type="scientific">Streptomyces melanosporofaciens</name>
    <dbReference type="NCBI Taxonomy" id="67327"/>
    <lineage>
        <taxon>Bacteria</taxon>
        <taxon>Bacillati</taxon>
        <taxon>Actinomycetota</taxon>
        <taxon>Actinomycetes</taxon>
        <taxon>Kitasatosporales</taxon>
        <taxon>Streptomycetaceae</taxon>
        <taxon>Streptomyces</taxon>
        <taxon>Streptomyces violaceusniger group</taxon>
    </lineage>
</organism>
<dbReference type="AlphaFoldDB" id="A0A1H4ICF1"/>
<dbReference type="RefSeq" id="WP_143059725.1">
    <property type="nucleotide sequence ID" value="NZ_FNST01000001.1"/>
</dbReference>
<evidence type="ECO:0000313" key="1">
    <source>
        <dbReference type="EMBL" id="SEB31747.1"/>
    </source>
</evidence>
<accession>A0A1H4ICF1</accession>
<dbReference type="NCBIfam" id="NF033521">
    <property type="entry name" value="lasso_leader_L3"/>
    <property type="match status" value="1"/>
</dbReference>